<feature type="transmembrane region" description="Helical" evidence="1">
    <location>
        <begin position="73"/>
        <end position="97"/>
    </location>
</feature>
<evidence type="ECO:0000313" key="3">
    <source>
        <dbReference type="Proteomes" id="UP000230093"/>
    </source>
</evidence>
<reference evidence="3" key="1">
    <citation type="submission" date="2017-09" db="EMBL/GenBank/DDBJ databases">
        <title>Depth-based differentiation of microbial function through sediment-hosted aquifers and enrichment of novel symbionts in the deep terrestrial subsurface.</title>
        <authorList>
            <person name="Probst A.J."/>
            <person name="Ladd B."/>
            <person name="Jarett J.K."/>
            <person name="Geller-Mcgrath D.E."/>
            <person name="Sieber C.M.K."/>
            <person name="Emerson J.B."/>
            <person name="Anantharaman K."/>
            <person name="Thomas B.C."/>
            <person name="Malmstrom R."/>
            <person name="Stieglmeier M."/>
            <person name="Klingl A."/>
            <person name="Woyke T."/>
            <person name="Ryan C.M."/>
            <person name="Banfield J.F."/>
        </authorList>
    </citation>
    <scope>NUCLEOTIDE SEQUENCE [LARGE SCALE GENOMIC DNA]</scope>
</reference>
<dbReference type="EMBL" id="PEZT01000025">
    <property type="protein sequence ID" value="PIS08907.1"/>
    <property type="molecule type" value="Genomic_DNA"/>
</dbReference>
<keyword evidence="1" id="KW-0472">Membrane</keyword>
<evidence type="ECO:0000256" key="1">
    <source>
        <dbReference type="SAM" id="Phobius"/>
    </source>
</evidence>
<accession>A0A2H0W8E9</accession>
<dbReference type="InterPro" id="IPR043993">
    <property type="entry name" value="T4SS_pilin"/>
</dbReference>
<dbReference type="Proteomes" id="UP000230093">
    <property type="component" value="Unassembled WGS sequence"/>
</dbReference>
<protein>
    <submittedName>
        <fullName evidence="2">Uncharacterized protein</fullName>
    </submittedName>
</protein>
<organism evidence="2 3">
    <name type="scientific">Candidatus Beckwithbacteria bacterium CG10_big_fil_rev_8_21_14_0_10_34_10</name>
    <dbReference type="NCBI Taxonomy" id="1974495"/>
    <lineage>
        <taxon>Bacteria</taxon>
        <taxon>Candidatus Beckwithiibacteriota</taxon>
    </lineage>
</organism>
<sequence length="164" mass="17572">MKNNINQSIFLKIKNIYKVFLINFLILKSLSLPTLAFAKELPLGQIKGIPGGYDPGTDIESASQSLTDIFSNVFGVMTIIGGLMFILYFVIGGISWITSGGDKEKVEKAKNKMTNAAVGIIVVIASYSIAFIIGKILGIDILDPSKYLAGEASKKGVLGPGKLE</sequence>
<name>A0A2H0W8E9_9BACT</name>
<comment type="caution">
    <text evidence="2">The sequence shown here is derived from an EMBL/GenBank/DDBJ whole genome shotgun (WGS) entry which is preliminary data.</text>
</comment>
<evidence type="ECO:0000313" key="2">
    <source>
        <dbReference type="EMBL" id="PIS08907.1"/>
    </source>
</evidence>
<gene>
    <name evidence="2" type="ORF">COT75_04445</name>
</gene>
<proteinExistence type="predicted"/>
<keyword evidence="1" id="KW-0812">Transmembrane</keyword>
<dbReference type="Pfam" id="PF18895">
    <property type="entry name" value="T4SS_pilin"/>
    <property type="match status" value="1"/>
</dbReference>
<feature type="transmembrane region" description="Helical" evidence="1">
    <location>
        <begin position="117"/>
        <end position="138"/>
    </location>
</feature>
<dbReference type="AlphaFoldDB" id="A0A2H0W8E9"/>
<keyword evidence="1" id="KW-1133">Transmembrane helix</keyword>